<dbReference type="EMBL" id="QJKJ01010414">
    <property type="protein sequence ID" value="RDX73786.1"/>
    <property type="molecule type" value="Genomic_DNA"/>
</dbReference>
<proteinExistence type="predicted"/>
<dbReference type="AlphaFoldDB" id="A0A371F649"/>
<name>A0A371F649_MUCPR</name>
<evidence type="ECO:0000313" key="2">
    <source>
        <dbReference type="EMBL" id="RDX73786.1"/>
    </source>
</evidence>
<keyword evidence="1" id="KW-0175">Coiled coil</keyword>
<feature type="coiled-coil region" evidence="1">
    <location>
        <begin position="212"/>
        <end position="250"/>
    </location>
</feature>
<comment type="caution">
    <text evidence="2">The sequence shown here is derived from an EMBL/GenBank/DDBJ whole genome shotgun (WGS) entry which is preliminary data.</text>
</comment>
<accession>A0A371F649</accession>
<evidence type="ECO:0000256" key="1">
    <source>
        <dbReference type="SAM" id="Coils"/>
    </source>
</evidence>
<gene>
    <name evidence="2" type="ORF">CR513_46548</name>
</gene>
<reference evidence="2" key="1">
    <citation type="submission" date="2018-05" db="EMBL/GenBank/DDBJ databases">
        <title>Draft genome of Mucuna pruriens seed.</title>
        <authorList>
            <person name="Nnadi N.E."/>
            <person name="Vos R."/>
            <person name="Hasami M.H."/>
            <person name="Devisetty U.K."/>
            <person name="Aguiy J.C."/>
        </authorList>
    </citation>
    <scope>NUCLEOTIDE SEQUENCE [LARGE SCALE GENOMIC DNA]</scope>
    <source>
        <strain evidence="2">JCA_2017</strain>
    </source>
</reference>
<evidence type="ECO:0000313" key="3">
    <source>
        <dbReference type="Proteomes" id="UP000257109"/>
    </source>
</evidence>
<dbReference type="Proteomes" id="UP000257109">
    <property type="component" value="Unassembled WGS sequence"/>
</dbReference>
<organism evidence="2 3">
    <name type="scientific">Mucuna pruriens</name>
    <name type="common">Velvet bean</name>
    <name type="synonym">Dolichos pruriens</name>
    <dbReference type="NCBI Taxonomy" id="157652"/>
    <lineage>
        <taxon>Eukaryota</taxon>
        <taxon>Viridiplantae</taxon>
        <taxon>Streptophyta</taxon>
        <taxon>Embryophyta</taxon>
        <taxon>Tracheophyta</taxon>
        <taxon>Spermatophyta</taxon>
        <taxon>Magnoliopsida</taxon>
        <taxon>eudicotyledons</taxon>
        <taxon>Gunneridae</taxon>
        <taxon>Pentapetalae</taxon>
        <taxon>rosids</taxon>
        <taxon>fabids</taxon>
        <taxon>Fabales</taxon>
        <taxon>Fabaceae</taxon>
        <taxon>Papilionoideae</taxon>
        <taxon>50 kb inversion clade</taxon>
        <taxon>NPAAA clade</taxon>
        <taxon>indigoferoid/millettioid clade</taxon>
        <taxon>Phaseoleae</taxon>
        <taxon>Mucuna</taxon>
    </lineage>
</organism>
<keyword evidence="3" id="KW-1185">Reference proteome</keyword>
<protein>
    <submittedName>
        <fullName evidence="2">Uncharacterized protein</fullName>
    </submittedName>
</protein>
<sequence>MGLKVDSIPAQKEHLGPEEVVPTRTDISGRNHSNKQGITRDYRKSKLGNISKLSKVIAQYSQCTPVDGNLNVWPSAVHHRCPSKAINVEGGFSGNSKFLTLYSIRLRHVCLSQNHISSSSRSPTEILSVALKPIDRYINGCGMCGSVGHPPNDCPILQESPPPFRPQMVQESFLEDLIKQLALNNIQFQKNVSTTQQPVQQLNSSPSLEDLVQQFQQNNMQFQQNINATMQELKAQIGQLVTTINQLQFEDSGQVPSQAILNP</sequence>
<feature type="non-terminal residue" evidence="2">
    <location>
        <position position="1"/>
    </location>
</feature>